<organism evidence="2 3">
    <name type="scientific">Deefgea chitinilytica</name>
    <dbReference type="NCBI Taxonomy" id="570276"/>
    <lineage>
        <taxon>Bacteria</taxon>
        <taxon>Pseudomonadati</taxon>
        <taxon>Pseudomonadota</taxon>
        <taxon>Betaproteobacteria</taxon>
        <taxon>Neisseriales</taxon>
        <taxon>Chitinibacteraceae</taxon>
        <taxon>Deefgea</taxon>
    </lineage>
</organism>
<evidence type="ECO:0000313" key="3">
    <source>
        <dbReference type="Proteomes" id="UP001195660"/>
    </source>
</evidence>
<feature type="signal peptide" evidence="1">
    <location>
        <begin position="1"/>
        <end position="16"/>
    </location>
</feature>
<dbReference type="RefSeq" id="WP_203571752.1">
    <property type="nucleotide sequence ID" value="NZ_WOFE01000007.1"/>
</dbReference>
<gene>
    <name evidence="2" type="ORF">GM173_12660</name>
</gene>
<dbReference type="InterPro" id="IPR021253">
    <property type="entry name" value="ZrgA-like"/>
</dbReference>
<dbReference type="EMBL" id="WOFE01000007">
    <property type="protein sequence ID" value="MBM5572420.1"/>
    <property type="molecule type" value="Genomic_DNA"/>
</dbReference>
<proteinExistence type="predicted"/>
<evidence type="ECO:0000313" key="2">
    <source>
        <dbReference type="EMBL" id="MBM5572420.1"/>
    </source>
</evidence>
<feature type="chain" id="PRO_5046306230" evidence="1">
    <location>
        <begin position="17"/>
        <end position="158"/>
    </location>
</feature>
<dbReference type="Proteomes" id="UP001195660">
    <property type="component" value="Unassembled WGS sequence"/>
</dbReference>
<sequence length="158" mass="17116">MKSLLIMALVSIPVMAAPHSAHVHGVAELDVVVDGLQVQITLESPADNLLGFERAPKSDYEKNKVKDVAAQLQVPANLFALNAQCKSAKPAVTMPTFGKGEHSDISVEYVFECSNQATQVKLPLWQLFPGFKSLTVNLATPQGQKQLKLKPGQVLDLK</sequence>
<keyword evidence="3" id="KW-1185">Reference proteome</keyword>
<accession>A0ABS2CE59</accession>
<protein>
    <submittedName>
        <fullName evidence="2">DUF2796 domain-containing protein</fullName>
    </submittedName>
</protein>
<reference evidence="2 3" key="1">
    <citation type="submission" date="2019-11" db="EMBL/GenBank/DDBJ databases">
        <title>Novel Deefgea species.</title>
        <authorList>
            <person name="Han J.-H."/>
        </authorList>
    </citation>
    <scope>NUCLEOTIDE SEQUENCE [LARGE SCALE GENOMIC DNA]</scope>
    <source>
        <strain evidence="2 3">LMG 24817</strain>
    </source>
</reference>
<keyword evidence="1" id="KW-0732">Signal</keyword>
<evidence type="ECO:0000256" key="1">
    <source>
        <dbReference type="SAM" id="SignalP"/>
    </source>
</evidence>
<dbReference type="Pfam" id="PF10986">
    <property type="entry name" value="ZrgA"/>
    <property type="match status" value="1"/>
</dbReference>
<name>A0ABS2CE59_9NEIS</name>
<comment type="caution">
    <text evidence="2">The sequence shown here is derived from an EMBL/GenBank/DDBJ whole genome shotgun (WGS) entry which is preliminary data.</text>
</comment>